<reference evidence="2 3" key="1">
    <citation type="submission" date="2023-07" db="EMBL/GenBank/DDBJ databases">
        <title>Genomic Encyclopedia of Type Strains, Phase IV (KMG-IV): sequencing the most valuable type-strain genomes for metagenomic binning, comparative biology and taxonomic classification.</title>
        <authorList>
            <person name="Goeker M."/>
        </authorList>
    </citation>
    <scope>NUCLEOTIDE SEQUENCE [LARGE SCALE GENOMIC DNA]</scope>
    <source>
        <strain evidence="2 3">DSM 1400</strain>
    </source>
</reference>
<dbReference type="RefSeq" id="WP_307356094.1">
    <property type="nucleotide sequence ID" value="NZ_BAAACJ010000055.1"/>
</dbReference>
<dbReference type="Gene3D" id="3.20.20.140">
    <property type="entry name" value="Metal-dependent hydrolases"/>
    <property type="match status" value="1"/>
</dbReference>
<sequence>MNISKTWNPYADIILINGKIYTVAITIDEIKKGKTQFPILDKGVVAIKDGKIIEVTNTNDINKYKGENTRVIDLNGKVVIPGMIDSHMHAFFAGINMMNVELRGTNSLDEVLKLLKEKVDVTKDGEWVNGQCWNNTVWKDDRFPTREDLDKVSPNNPVFLMRLCYHVAVVNTKALELAGITKDTPDPEGGVIGRYENGEPNGLLYENAAMGLVQKVIPPLTSEELVEAINVIGQELISQGIVGVIDANLSVEQMRAYFKAYKDEKLKYRARLMYYLDTAVGSVKDHLRRLDEASTTTGFGNDMLKLNAVKITLDGIPASKTAFMRKPYKLDPSTRGFTTVVEDELKEMVVKSHKLGWQVGIHTVGNAAADVALEGFKEGHKISPIQDKRHYLIHHPWPVKEQLETMKELNVGVALQPTMLHLLGEAPVLHEEMAHQNIPCKTYFDNGIVAGGSSDCPVVPFNPFLGMWSAVTRLDSEGNLWGAEERITPVQALIMWTKNSAFFSHEEDIRGSIEVGNLADLVVVDRDFVQGPVEEIKDTKVIMTMVDGKILYEH</sequence>
<dbReference type="Pfam" id="PF07969">
    <property type="entry name" value="Amidohydro_3"/>
    <property type="match status" value="1"/>
</dbReference>
<dbReference type="InterPro" id="IPR032466">
    <property type="entry name" value="Metal_Hydrolase"/>
</dbReference>
<dbReference type="Gene3D" id="2.30.40.10">
    <property type="entry name" value="Urease, subunit C, domain 1"/>
    <property type="match status" value="1"/>
</dbReference>
<accession>A0ABU0JSZ0</accession>
<organism evidence="2 3">
    <name type="scientific">Hathewaya limosa</name>
    <name type="common">Clostridium limosum</name>
    <dbReference type="NCBI Taxonomy" id="1536"/>
    <lineage>
        <taxon>Bacteria</taxon>
        <taxon>Bacillati</taxon>
        <taxon>Bacillota</taxon>
        <taxon>Clostridia</taxon>
        <taxon>Eubacteriales</taxon>
        <taxon>Clostridiaceae</taxon>
        <taxon>Hathewaya</taxon>
    </lineage>
</organism>
<dbReference type="EMBL" id="JAUSWN010000016">
    <property type="protein sequence ID" value="MDQ0480216.1"/>
    <property type="molecule type" value="Genomic_DNA"/>
</dbReference>
<name>A0ABU0JSZ0_HATLI</name>
<dbReference type="CDD" id="cd01300">
    <property type="entry name" value="YtcJ_like"/>
    <property type="match status" value="1"/>
</dbReference>
<dbReference type="InterPro" id="IPR011059">
    <property type="entry name" value="Metal-dep_hydrolase_composite"/>
</dbReference>
<evidence type="ECO:0000313" key="2">
    <source>
        <dbReference type="EMBL" id="MDQ0480216.1"/>
    </source>
</evidence>
<dbReference type="PANTHER" id="PTHR22642:SF2">
    <property type="entry name" value="PROTEIN LONG AFTER FAR-RED 3"/>
    <property type="match status" value="1"/>
</dbReference>
<keyword evidence="3" id="KW-1185">Reference proteome</keyword>
<dbReference type="InterPro" id="IPR013108">
    <property type="entry name" value="Amidohydro_3"/>
</dbReference>
<protein>
    <submittedName>
        <fullName evidence="2">Amidohydrolase YtcJ</fullName>
    </submittedName>
</protein>
<dbReference type="Proteomes" id="UP001224418">
    <property type="component" value="Unassembled WGS sequence"/>
</dbReference>
<feature type="domain" description="Amidohydrolase 3" evidence="1">
    <location>
        <begin position="70"/>
        <end position="552"/>
    </location>
</feature>
<evidence type="ECO:0000313" key="3">
    <source>
        <dbReference type="Proteomes" id="UP001224418"/>
    </source>
</evidence>
<dbReference type="Gene3D" id="3.10.310.70">
    <property type="match status" value="1"/>
</dbReference>
<dbReference type="SUPFAM" id="SSF51556">
    <property type="entry name" value="Metallo-dependent hydrolases"/>
    <property type="match status" value="1"/>
</dbReference>
<dbReference type="PANTHER" id="PTHR22642">
    <property type="entry name" value="IMIDAZOLONEPROPIONASE"/>
    <property type="match status" value="1"/>
</dbReference>
<gene>
    <name evidence="2" type="ORF">QOZ93_001964</name>
</gene>
<dbReference type="SUPFAM" id="SSF51338">
    <property type="entry name" value="Composite domain of metallo-dependent hydrolases"/>
    <property type="match status" value="1"/>
</dbReference>
<evidence type="ECO:0000259" key="1">
    <source>
        <dbReference type="Pfam" id="PF07969"/>
    </source>
</evidence>
<comment type="caution">
    <text evidence="2">The sequence shown here is derived from an EMBL/GenBank/DDBJ whole genome shotgun (WGS) entry which is preliminary data.</text>
</comment>
<proteinExistence type="predicted"/>
<dbReference type="InterPro" id="IPR033932">
    <property type="entry name" value="YtcJ-like"/>
</dbReference>